<comment type="cofactor">
    <cofactor evidence="1">
        <name>FAD</name>
        <dbReference type="ChEBI" id="CHEBI:57692"/>
    </cofactor>
</comment>
<dbReference type="GO" id="GO:0016709">
    <property type="term" value="F:oxidoreductase activity, acting on paired donors, with incorporation or reduction of molecular oxygen, NAD(P)H as one donor, and incorporation of one atom of oxygen"/>
    <property type="evidence" value="ECO:0007669"/>
    <property type="project" value="UniProtKB-ARBA"/>
</dbReference>
<gene>
    <name evidence="5" type="ORF">IT779_16095</name>
</gene>
<dbReference type="SUPFAM" id="SSF51905">
    <property type="entry name" value="FAD/NAD(P)-binding domain"/>
    <property type="match status" value="1"/>
</dbReference>
<sequence>MAYQPGAEVRRTEVIVAGAGPTGSILAHELRAAGIDVVLLDALTGRAGQSRAGGIGPRTIEIFDQRGLLELLLPRTREVRVGHFAGIRMDTDDFATRYPHGLAITQNDLEDLLERRVTALGAPVRWDSPVTGLRQDTDGVEVEVGGSEPRRIRAAYLVGCDGGRGVVRAAAGIGCTGTEATMLGMLSDVEMSYPPEEFVLTRRCPLGDFSVFELEPGRFRAMVQRHDRTPERDTAPTFDEFRARFRDVAGIDYGMHSPRWISRFSDATRLADHYRAGRVLLAGDAAHIHYPAGGQGLNTGVQDAANLGWKLAAVLRGNAPDTLLDTYESERRPVGAQVLHNTRAQTALLRPGPHTDALREIFADLLATDEVRHRLGYRLTALDLRYDTTCDHPLAGHRAPDIDLTGAAPATRVHELLRAARPVLLSLDRNPPPADGWTDRLDVVEARCASAVWAIPGAGDIPAPAALLIRPDGHIAWATDESGDDRGLTEALTMWFGPRSRRHRPR</sequence>
<comment type="caution">
    <text evidence="5">The sequence shown here is derived from an EMBL/GenBank/DDBJ whole genome shotgun (WGS) entry which is preliminary data.</text>
</comment>
<protein>
    <submittedName>
        <fullName evidence="5">FAD-dependent monooxygenase</fullName>
    </submittedName>
</protein>
<dbReference type="Gene3D" id="3.30.70.2450">
    <property type="match status" value="1"/>
</dbReference>
<evidence type="ECO:0000313" key="6">
    <source>
        <dbReference type="Proteomes" id="UP000655751"/>
    </source>
</evidence>
<dbReference type="AlphaFoldDB" id="A0A931IDI6"/>
<dbReference type="PANTHER" id="PTHR43004:SF19">
    <property type="entry name" value="BINDING MONOOXYGENASE, PUTATIVE (JCVI)-RELATED"/>
    <property type="match status" value="1"/>
</dbReference>
<dbReference type="EMBL" id="JADMLG010000006">
    <property type="protein sequence ID" value="MBH0777798.1"/>
    <property type="molecule type" value="Genomic_DNA"/>
</dbReference>
<evidence type="ECO:0000313" key="5">
    <source>
        <dbReference type="EMBL" id="MBH0777798.1"/>
    </source>
</evidence>
<evidence type="ECO:0000256" key="2">
    <source>
        <dbReference type="ARBA" id="ARBA00022630"/>
    </source>
</evidence>
<keyword evidence="5" id="KW-0503">Monooxygenase</keyword>
<keyword evidence="6" id="KW-1185">Reference proteome</keyword>
<reference evidence="5" key="1">
    <citation type="submission" date="2020-11" db="EMBL/GenBank/DDBJ databases">
        <title>Nocardia NEAU-351.nov., a novel actinomycete isolated from the cow dung.</title>
        <authorList>
            <person name="Zhang X."/>
        </authorList>
    </citation>
    <scope>NUCLEOTIDE SEQUENCE</scope>
    <source>
        <strain evidence="5">NEAU-351</strain>
    </source>
</reference>
<dbReference type="Gene3D" id="3.40.30.120">
    <property type="match status" value="1"/>
</dbReference>
<dbReference type="InterPro" id="IPR002938">
    <property type="entry name" value="FAD-bd"/>
</dbReference>
<proteinExistence type="predicted"/>
<evidence type="ECO:0000259" key="4">
    <source>
        <dbReference type="Pfam" id="PF01494"/>
    </source>
</evidence>
<keyword evidence="2" id="KW-0285">Flavoprotein</keyword>
<dbReference type="PANTHER" id="PTHR43004">
    <property type="entry name" value="TRK SYSTEM POTASSIUM UPTAKE PROTEIN"/>
    <property type="match status" value="1"/>
</dbReference>
<dbReference type="Proteomes" id="UP000655751">
    <property type="component" value="Unassembled WGS sequence"/>
</dbReference>
<dbReference type="InterPro" id="IPR050641">
    <property type="entry name" value="RIFMO-like"/>
</dbReference>
<keyword evidence="5" id="KW-0560">Oxidoreductase</keyword>
<keyword evidence="3" id="KW-0274">FAD</keyword>
<accession>A0A931IDI6</accession>
<feature type="domain" description="FAD-binding" evidence="4">
    <location>
        <begin position="11"/>
        <end position="341"/>
    </location>
</feature>
<evidence type="ECO:0000256" key="1">
    <source>
        <dbReference type="ARBA" id="ARBA00001974"/>
    </source>
</evidence>
<dbReference type="Gene3D" id="3.50.50.60">
    <property type="entry name" value="FAD/NAD(P)-binding domain"/>
    <property type="match status" value="1"/>
</dbReference>
<dbReference type="PRINTS" id="PR00420">
    <property type="entry name" value="RNGMNOXGNASE"/>
</dbReference>
<dbReference type="InterPro" id="IPR036188">
    <property type="entry name" value="FAD/NAD-bd_sf"/>
</dbReference>
<dbReference type="GO" id="GO:0071949">
    <property type="term" value="F:FAD binding"/>
    <property type="evidence" value="ECO:0007669"/>
    <property type="project" value="InterPro"/>
</dbReference>
<evidence type="ECO:0000256" key="3">
    <source>
        <dbReference type="ARBA" id="ARBA00022827"/>
    </source>
</evidence>
<dbReference type="Pfam" id="PF01494">
    <property type="entry name" value="FAD_binding_3"/>
    <property type="match status" value="1"/>
</dbReference>
<organism evidence="5 6">
    <name type="scientific">Nocardia bovistercoris</name>
    <dbReference type="NCBI Taxonomy" id="2785916"/>
    <lineage>
        <taxon>Bacteria</taxon>
        <taxon>Bacillati</taxon>
        <taxon>Actinomycetota</taxon>
        <taxon>Actinomycetes</taxon>
        <taxon>Mycobacteriales</taxon>
        <taxon>Nocardiaceae</taxon>
        <taxon>Nocardia</taxon>
    </lineage>
</organism>
<dbReference type="Pfam" id="PF21274">
    <property type="entry name" value="Rng_hyd_C"/>
    <property type="match status" value="1"/>
</dbReference>
<name>A0A931IDI6_9NOCA</name>